<dbReference type="SMART" id="SM00595">
    <property type="entry name" value="MADF"/>
    <property type="match status" value="1"/>
</dbReference>
<dbReference type="PROSITE" id="PS51029">
    <property type="entry name" value="MADF"/>
    <property type="match status" value="1"/>
</dbReference>
<dbReference type="InterPro" id="IPR004210">
    <property type="entry name" value="BESS_motif"/>
</dbReference>
<comment type="subcellular location">
    <subcellularLocation>
        <location evidence="1">Nucleus</location>
    </subcellularLocation>
</comment>
<dbReference type="STRING" id="41427.A0A182J6P4"/>
<dbReference type="GO" id="GO:0006357">
    <property type="term" value="P:regulation of transcription by RNA polymerase II"/>
    <property type="evidence" value="ECO:0007669"/>
    <property type="project" value="TreeGrafter"/>
</dbReference>
<evidence type="ECO:0000313" key="3">
    <source>
        <dbReference type="EnsemblMetazoa" id="AATE012391-PA.1"/>
    </source>
</evidence>
<dbReference type="PROSITE" id="PS51031">
    <property type="entry name" value="BESS"/>
    <property type="match status" value="1"/>
</dbReference>
<feature type="region of interest" description="Disordered" evidence="2">
    <location>
        <begin position="179"/>
        <end position="198"/>
    </location>
</feature>
<dbReference type="GO" id="GO:0003677">
    <property type="term" value="F:DNA binding"/>
    <property type="evidence" value="ECO:0007669"/>
    <property type="project" value="InterPro"/>
</dbReference>
<dbReference type="InterPro" id="IPR006578">
    <property type="entry name" value="MADF-dom"/>
</dbReference>
<organism evidence="3">
    <name type="scientific">Anopheles atroparvus</name>
    <name type="common">European mosquito</name>
    <dbReference type="NCBI Taxonomy" id="41427"/>
    <lineage>
        <taxon>Eukaryota</taxon>
        <taxon>Metazoa</taxon>
        <taxon>Ecdysozoa</taxon>
        <taxon>Arthropoda</taxon>
        <taxon>Hexapoda</taxon>
        <taxon>Insecta</taxon>
        <taxon>Pterygota</taxon>
        <taxon>Neoptera</taxon>
        <taxon>Endopterygota</taxon>
        <taxon>Diptera</taxon>
        <taxon>Nematocera</taxon>
        <taxon>Culicoidea</taxon>
        <taxon>Culicidae</taxon>
        <taxon>Anophelinae</taxon>
        <taxon>Anopheles</taxon>
    </lineage>
</organism>
<dbReference type="PANTHER" id="PTHR12243">
    <property type="entry name" value="MADF DOMAIN TRANSCRIPTION FACTOR"/>
    <property type="match status" value="1"/>
</dbReference>
<accession>A0A182J6P4</accession>
<evidence type="ECO:0000256" key="2">
    <source>
        <dbReference type="SAM" id="MobiDB-lite"/>
    </source>
</evidence>
<dbReference type="AlphaFoldDB" id="A0A182J6P4"/>
<evidence type="ECO:0008006" key="4">
    <source>
        <dbReference type="Google" id="ProtNLM"/>
    </source>
</evidence>
<dbReference type="EnsemblMetazoa" id="AATE012391-RA">
    <property type="protein sequence ID" value="AATE012391-PA.1"/>
    <property type="gene ID" value="AATE012391"/>
</dbReference>
<dbReference type="PANTHER" id="PTHR12243:SF60">
    <property type="entry name" value="SI:CH211-15D5.12-RELATED"/>
    <property type="match status" value="1"/>
</dbReference>
<dbReference type="Pfam" id="PF10545">
    <property type="entry name" value="MADF_DNA_bdg"/>
    <property type="match status" value="1"/>
</dbReference>
<evidence type="ECO:0000256" key="1">
    <source>
        <dbReference type="PROSITE-ProRule" id="PRU00371"/>
    </source>
</evidence>
<dbReference type="VEuPathDB" id="VectorBase:AATE012391"/>
<sequence>MGPTKITPEDQQFNINFVGEVKKHPCLFDSNSVEYKQTAVQDKAWHAVSSAVDESVDTCKKRWRNLRCCMTRYLKSVRDNSDLQPNLRRKPYYLYAHMQFVLPFLKAREDGANYEQDESAWIKQNSSATEEMMKPDDDECDDEPQEMETMDIQEEDHDQQQLKDSIIQSIKILPINPDAQSHEHHEQHEALSVSEAGETTTTYEIITATPTKQARLTNSHHSVETANSSGGSPLQTPDSKKDMLGQRQFFAITGNSAHTMPCFATQPNVLGHQPQMPTFAQQTQLQTQPAQHFALIPSASTIVSDADHNFFQSIVPDIQPMTLEQKRKLKIGILQLIDTILKS</sequence>
<name>A0A182J6P4_ANOAO</name>
<keyword evidence="1" id="KW-0539">Nucleus</keyword>
<dbReference type="InterPro" id="IPR039353">
    <property type="entry name" value="TF_Adf1"/>
</dbReference>
<protein>
    <recommendedName>
        <fullName evidence="4">MADF domain-containing protein</fullName>
    </recommendedName>
</protein>
<dbReference type="GO" id="GO:0005667">
    <property type="term" value="C:transcription regulator complex"/>
    <property type="evidence" value="ECO:0007669"/>
    <property type="project" value="TreeGrafter"/>
</dbReference>
<dbReference type="Pfam" id="PF02944">
    <property type="entry name" value="BESS"/>
    <property type="match status" value="1"/>
</dbReference>
<feature type="compositionally biased region" description="Basic and acidic residues" evidence="2">
    <location>
        <begin position="180"/>
        <end position="189"/>
    </location>
</feature>
<reference evidence="3" key="1">
    <citation type="submission" date="2022-08" db="UniProtKB">
        <authorList>
            <consortium name="EnsemblMetazoa"/>
        </authorList>
    </citation>
    <scope>IDENTIFICATION</scope>
    <source>
        <strain evidence="3">EBRO</strain>
    </source>
</reference>
<feature type="region of interest" description="Disordered" evidence="2">
    <location>
        <begin position="210"/>
        <end position="240"/>
    </location>
</feature>
<dbReference type="GO" id="GO:0005634">
    <property type="term" value="C:nucleus"/>
    <property type="evidence" value="ECO:0007669"/>
    <property type="project" value="UniProtKB-SubCell"/>
</dbReference>
<proteinExistence type="predicted"/>
<feature type="compositionally biased region" description="Polar residues" evidence="2">
    <location>
        <begin position="212"/>
        <end position="237"/>
    </location>
</feature>